<reference evidence="5" key="1">
    <citation type="submission" date="2018-05" db="EMBL/GenBank/DDBJ databases">
        <authorList>
            <person name="Lanie J.A."/>
            <person name="Ng W.-L."/>
            <person name="Kazmierczak K.M."/>
            <person name="Andrzejewski T.M."/>
            <person name="Davidsen T.M."/>
            <person name="Wayne K.J."/>
            <person name="Tettelin H."/>
            <person name="Glass J.I."/>
            <person name="Rusch D."/>
            <person name="Podicherti R."/>
            <person name="Tsui H.-C.T."/>
            <person name="Winkler M.E."/>
        </authorList>
    </citation>
    <scope>NUCLEOTIDE SEQUENCE</scope>
</reference>
<dbReference type="GO" id="GO:0016491">
    <property type="term" value="F:oxidoreductase activity"/>
    <property type="evidence" value="ECO:0007669"/>
    <property type="project" value="UniProtKB-KW"/>
</dbReference>
<dbReference type="SUPFAM" id="SSF51905">
    <property type="entry name" value="FAD/NAD(P)-binding domain"/>
    <property type="match status" value="1"/>
</dbReference>
<evidence type="ECO:0000256" key="4">
    <source>
        <dbReference type="ARBA" id="ARBA00023002"/>
    </source>
</evidence>
<sequence>VATDIVDVLIVGAGASGAAAAWSLADTRMRIVCLEQGDWVKPTDYPSNGEDWESRAGYGDFAINPNRRKLDVDYPINEDNSPISVANFNGVGGGTILYAGHFPRFHPSDFRVKSLDGIADDWPINYQTLEPYYDENDRIMGVSGLAG</sequence>
<dbReference type="InterPro" id="IPR036188">
    <property type="entry name" value="FAD/NAD-bd_sf"/>
</dbReference>
<evidence type="ECO:0008006" key="6">
    <source>
        <dbReference type="Google" id="ProtNLM"/>
    </source>
</evidence>
<accession>A0A383CDJ9</accession>
<protein>
    <recommendedName>
        <fullName evidence="6">Glucose-methanol-choline oxidoreductase N-terminal domain-containing protein</fullName>
    </recommendedName>
</protein>
<evidence type="ECO:0000256" key="2">
    <source>
        <dbReference type="ARBA" id="ARBA00022630"/>
    </source>
</evidence>
<evidence type="ECO:0000313" key="5">
    <source>
        <dbReference type="EMBL" id="SVE29658.1"/>
    </source>
</evidence>
<dbReference type="EMBL" id="UINC01207538">
    <property type="protein sequence ID" value="SVE29658.1"/>
    <property type="molecule type" value="Genomic_DNA"/>
</dbReference>
<evidence type="ECO:0000256" key="1">
    <source>
        <dbReference type="ARBA" id="ARBA00010790"/>
    </source>
</evidence>
<dbReference type="Gene3D" id="3.50.50.60">
    <property type="entry name" value="FAD/NAD(P)-binding domain"/>
    <property type="match status" value="1"/>
</dbReference>
<keyword evidence="2" id="KW-0285">Flavoprotein</keyword>
<name>A0A383CDJ9_9ZZZZ</name>
<proteinExistence type="inferred from homology"/>
<dbReference type="PANTHER" id="PTHR46056:SF12">
    <property type="entry name" value="LONG-CHAIN-ALCOHOL OXIDASE"/>
    <property type="match status" value="1"/>
</dbReference>
<keyword evidence="3" id="KW-0274">FAD</keyword>
<feature type="non-terminal residue" evidence="5">
    <location>
        <position position="1"/>
    </location>
</feature>
<gene>
    <name evidence="5" type="ORF">METZ01_LOCUS482512</name>
</gene>
<comment type="similarity">
    <text evidence="1">Belongs to the GMC oxidoreductase family.</text>
</comment>
<dbReference type="PANTHER" id="PTHR46056">
    <property type="entry name" value="LONG-CHAIN-ALCOHOL OXIDASE"/>
    <property type="match status" value="1"/>
</dbReference>
<dbReference type="AlphaFoldDB" id="A0A383CDJ9"/>
<feature type="non-terminal residue" evidence="5">
    <location>
        <position position="147"/>
    </location>
</feature>
<evidence type="ECO:0000256" key="3">
    <source>
        <dbReference type="ARBA" id="ARBA00022827"/>
    </source>
</evidence>
<dbReference type="Pfam" id="PF13450">
    <property type="entry name" value="NAD_binding_8"/>
    <property type="match status" value="1"/>
</dbReference>
<keyword evidence="4" id="KW-0560">Oxidoreductase</keyword>
<organism evidence="5">
    <name type="scientific">marine metagenome</name>
    <dbReference type="NCBI Taxonomy" id="408172"/>
    <lineage>
        <taxon>unclassified sequences</taxon>
        <taxon>metagenomes</taxon>
        <taxon>ecological metagenomes</taxon>
    </lineage>
</organism>